<comment type="caution">
    <text evidence="2">The sequence shown here is derived from an EMBL/GenBank/DDBJ whole genome shotgun (WGS) entry which is preliminary data.</text>
</comment>
<organism evidence="2 3">
    <name type="scientific">Caenorhabditis nigoni</name>
    <dbReference type="NCBI Taxonomy" id="1611254"/>
    <lineage>
        <taxon>Eukaryota</taxon>
        <taxon>Metazoa</taxon>
        <taxon>Ecdysozoa</taxon>
        <taxon>Nematoda</taxon>
        <taxon>Chromadorea</taxon>
        <taxon>Rhabditida</taxon>
        <taxon>Rhabditina</taxon>
        <taxon>Rhabditomorpha</taxon>
        <taxon>Rhabditoidea</taxon>
        <taxon>Rhabditidae</taxon>
        <taxon>Peloderinae</taxon>
        <taxon>Caenorhabditis</taxon>
    </lineage>
</organism>
<evidence type="ECO:0000313" key="3">
    <source>
        <dbReference type="Proteomes" id="UP000230233"/>
    </source>
</evidence>
<dbReference type="AlphaFoldDB" id="A0A2G5TEQ7"/>
<keyword evidence="1" id="KW-0472">Membrane</keyword>
<keyword evidence="1" id="KW-1133">Transmembrane helix</keyword>
<dbReference type="GO" id="GO:0042048">
    <property type="term" value="P:olfactory behavior"/>
    <property type="evidence" value="ECO:0007669"/>
    <property type="project" value="TreeGrafter"/>
</dbReference>
<dbReference type="InterPro" id="IPR019428">
    <property type="entry name" value="7TM_GPCR_serpentine_rcpt_Str"/>
</dbReference>
<dbReference type="PANTHER" id="PTHR22943">
    <property type="entry name" value="7-TRANSMEMBRANE DOMAIN RECEPTOR C.ELEGANS"/>
    <property type="match status" value="1"/>
</dbReference>
<feature type="transmembrane region" description="Helical" evidence="1">
    <location>
        <begin position="34"/>
        <end position="59"/>
    </location>
</feature>
<reference evidence="3" key="1">
    <citation type="submission" date="2017-10" db="EMBL/GenBank/DDBJ databases">
        <title>Rapid genome shrinkage in a self-fertile nematode reveals novel sperm competition proteins.</title>
        <authorList>
            <person name="Yin D."/>
            <person name="Schwarz E.M."/>
            <person name="Thomas C.G."/>
            <person name="Felde R.L."/>
            <person name="Korf I.F."/>
            <person name="Cutter A.D."/>
            <person name="Schartner C.M."/>
            <person name="Ralston E.J."/>
            <person name="Meyer B.J."/>
            <person name="Haag E.S."/>
        </authorList>
    </citation>
    <scope>NUCLEOTIDE SEQUENCE [LARGE SCALE GENOMIC DNA]</scope>
    <source>
        <strain evidence="3">JU1422</strain>
    </source>
</reference>
<evidence type="ECO:0000256" key="1">
    <source>
        <dbReference type="SAM" id="Phobius"/>
    </source>
</evidence>
<keyword evidence="3" id="KW-1185">Reference proteome</keyword>
<dbReference type="PANTHER" id="PTHR22943:SF103">
    <property type="entry name" value="SEVEN TM RECEPTOR"/>
    <property type="match status" value="1"/>
</dbReference>
<evidence type="ECO:0008006" key="4">
    <source>
        <dbReference type="Google" id="ProtNLM"/>
    </source>
</evidence>
<sequence>MSYNFLDFLMFPAVHIHKNGFIYFATSNLRYRPFGIILAALQSWSQGLCMTLLSINFVYRYSIIHDYGFGIYWYVWPIVAAGLMIIWGCADIFLVLPCDFFDWYFRDSVLEKYGIDILDSGYYAITYFVKNAHTGKEEYYWPSLFCLGLFFVFQSMTSFLIGTCGYSLYKKIKDASNFASGVMAKVHKDLFWTLVLQVIKHKKQPIPFSSFQTITPCLMVYVPGFILVFAPFLDIDVNELKIEEIQPVSISIFPIIDTCIILICFRGFRVALTKLFSKTPMTISNSVRIHHIT</sequence>
<dbReference type="OrthoDB" id="5799255at2759"/>
<proteinExistence type="predicted"/>
<keyword evidence="1" id="KW-0812">Transmembrane</keyword>
<dbReference type="Pfam" id="PF10326">
    <property type="entry name" value="7TM_GPCR_Str"/>
    <property type="match status" value="2"/>
</dbReference>
<dbReference type="Proteomes" id="UP000230233">
    <property type="component" value="Chromosome V"/>
</dbReference>
<dbReference type="GO" id="GO:0038022">
    <property type="term" value="F:G protein-coupled olfactory receptor activity"/>
    <property type="evidence" value="ECO:0007669"/>
    <property type="project" value="TreeGrafter"/>
</dbReference>
<feature type="transmembrane region" description="Helical" evidence="1">
    <location>
        <begin position="139"/>
        <end position="169"/>
    </location>
</feature>
<name>A0A2G5TEQ7_9PELO</name>
<feature type="transmembrane region" description="Helical" evidence="1">
    <location>
        <begin position="71"/>
        <end position="96"/>
    </location>
</feature>
<evidence type="ECO:0000313" key="2">
    <source>
        <dbReference type="EMBL" id="PIC25772.1"/>
    </source>
</evidence>
<protein>
    <recommendedName>
        <fullName evidence="4">7TM GPCR serpentine receptor class x (Srx) domain-containing protein</fullName>
    </recommendedName>
</protein>
<gene>
    <name evidence="2" type="primary">Cnig_chr_V.g18576</name>
    <name evidence="2" type="ORF">B9Z55_018576</name>
</gene>
<dbReference type="EMBL" id="PDUG01000005">
    <property type="protein sequence ID" value="PIC25772.1"/>
    <property type="molecule type" value="Genomic_DNA"/>
</dbReference>
<feature type="transmembrane region" description="Helical" evidence="1">
    <location>
        <begin position="245"/>
        <end position="268"/>
    </location>
</feature>
<dbReference type="GO" id="GO:0005886">
    <property type="term" value="C:plasma membrane"/>
    <property type="evidence" value="ECO:0007669"/>
    <property type="project" value="TreeGrafter"/>
</dbReference>
<accession>A0A2G5TEQ7</accession>
<feature type="transmembrane region" description="Helical" evidence="1">
    <location>
        <begin position="210"/>
        <end position="233"/>
    </location>
</feature>